<dbReference type="PANTHER" id="PTHR23504:SF15">
    <property type="entry name" value="MAJOR FACILITATOR SUPERFAMILY (MFS) PROFILE DOMAIN-CONTAINING PROTEIN"/>
    <property type="match status" value="1"/>
</dbReference>
<keyword evidence="9" id="KW-1185">Reference proteome</keyword>
<organism evidence="8 9">
    <name type="scientific">Chaetomidium leptoderma</name>
    <dbReference type="NCBI Taxonomy" id="669021"/>
    <lineage>
        <taxon>Eukaryota</taxon>
        <taxon>Fungi</taxon>
        <taxon>Dikarya</taxon>
        <taxon>Ascomycota</taxon>
        <taxon>Pezizomycotina</taxon>
        <taxon>Sordariomycetes</taxon>
        <taxon>Sordariomycetidae</taxon>
        <taxon>Sordariales</taxon>
        <taxon>Chaetomiaceae</taxon>
        <taxon>Chaetomidium</taxon>
    </lineage>
</organism>
<name>A0AAN6VMX2_9PEZI</name>
<reference evidence="8" key="2">
    <citation type="submission" date="2023-05" db="EMBL/GenBank/DDBJ databases">
        <authorList>
            <consortium name="Lawrence Berkeley National Laboratory"/>
            <person name="Steindorff A."/>
            <person name="Hensen N."/>
            <person name="Bonometti L."/>
            <person name="Westerberg I."/>
            <person name="Brannstrom I.O."/>
            <person name="Guillou S."/>
            <person name="Cros-Aarteil S."/>
            <person name="Calhoun S."/>
            <person name="Haridas S."/>
            <person name="Kuo A."/>
            <person name="Mondo S."/>
            <person name="Pangilinan J."/>
            <person name="Riley R."/>
            <person name="Labutti K."/>
            <person name="Andreopoulos B."/>
            <person name="Lipzen A."/>
            <person name="Chen C."/>
            <person name="Yanf M."/>
            <person name="Daum C."/>
            <person name="Ng V."/>
            <person name="Clum A."/>
            <person name="Ohm R."/>
            <person name="Martin F."/>
            <person name="Silar P."/>
            <person name="Natvig D."/>
            <person name="Lalanne C."/>
            <person name="Gautier V."/>
            <person name="Ament-Velasquez S.L."/>
            <person name="Kruys A."/>
            <person name="Hutchinson M.I."/>
            <person name="Powell A.J."/>
            <person name="Barry K."/>
            <person name="Miller A.N."/>
            <person name="Grigoriev I.V."/>
            <person name="Debuchy R."/>
            <person name="Gladieux P."/>
            <person name="Thoren M.H."/>
            <person name="Johannesson H."/>
        </authorList>
    </citation>
    <scope>NUCLEOTIDE SEQUENCE</scope>
    <source>
        <strain evidence="8">CBS 538.74</strain>
    </source>
</reference>
<feature type="transmembrane region" description="Helical" evidence="7">
    <location>
        <begin position="142"/>
        <end position="163"/>
    </location>
</feature>
<dbReference type="AlphaFoldDB" id="A0AAN6VMX2"/>
<keyword evidence="3 7" id="KW-0812">Transmembrane</keyword>
<gene>
    <name evidence="8" type="ORF">C8A00DRAFT_42692</name>
</gene>
<dbReference type="InterPro" id="IPR011701">
    <property type="entry name" value="MFS"/>
</dbReference>
<dbReference type="EMBL" id="MU856909">
    <property type="protein sequence ID" value="KAK4154548.1"/>
    <property type="molecule type" value="Genomic_DNA"/>
</dbReference>
<comment type="subcellular location">
    <subcellularLocation>
        <location evidence="1">Membrane</location>
        <topology evidence="1">Multi-pass membrane protein</topology>
    </subcellularLocation>
</comment>
<evidence type="ECO:0000256" key="6">
    <source>
        <dbReference type="SAM" id="MobiDB-lite"/>
    </source>
</evidence>
<dbReference type="GO" id="GO:0022857">
    <property type="term" value="F:transmembrane transporter activity"/>
    <property type="evidence" value="ECO:0007669"/>
    <property type="project" value="InterPro"/>
</dbReference>
<feature type="transmembrane region" description="Helical" evidence="7">
    <location>
        <begin position="46"/>
        <end position="69"/>
    </location>
</feature>
<evidence type="ECO:0000313" key="9">
    <source>
        <dbReference type="Proteomes" id="UP001302745"/>
    </source>
</evidence>
<evidence type="ECO:0000256" key="3">
    <source>
        <dbReference type="ARBA" id="ARBA00022692"/>
    </source>
</evidence>
<evidence type="ECO:0000256" key="4">
    <source>
        <dbReference type="ARBA" id="ARBA00022989"/>
    </source>
</evidence>
<evidence type="ECO:0000256" key="2">
    <source>
        <dbReference type="ARBA" id="ARBA00022448"/>
    </source>
</evidence>
<evidence type="ECO:0000313" key="8">
    <source>
        <dbReference type="EMBL" id="KAK4154548.1"/>
    </source>
</evidence>
<feature type="compositionally biased region" description="Basic and acidic residues" evidence="6">
    <location>
        <begin position="216"/>
        <end position="230"/>
    </location>
</feature>
<feature type="transmembrane region" description="Helical" evidence="7">
    <location>
        <begin position="81"/>
        <end position="106"/>
    </location>
</feature>
<dbReference type="InterPro" id="IPR036259">
    <property type="entry name" value="MFS_trans_sf"/>
</dbReference>
<dbReference type="GO" id="GO:0016020">
    <property type="term" value="C:membrane"/>
    <property type="evidence" value="ECO:0007669"/>
    <property type="project" value="UniProtKB-SubCell"/>
</dbReference>
<dbReference type="Pfam" id="PF07690">
    <property type="entry name" value="MFS_1"/>
    <property type="match status" value="1"/>
</dbReference>
<feature type="transmembrane region" description="Helical" evidence="7">
    <location>
        <begin position="300"/>
        <end position="319"/>
    </location>
</feature>
<feature type="transmembrane region" description="Helical" evidence="7">
    <location>
        <begin position="399"/>
        <end position="419"/>
    </location>
</feature>
<protein>
    <submittedName>
        <fullName evidence="8">Protein zinc induced facilitator-LIKE 1</fullName>
    </submittedName>
</protein>
<keyword evidence="2" id="KW-0813">Transport</keyword>
<feature type="region of interest" description="Disordered" evidence="6">
    <location>
        <begin position="204"/>
        <end position="242"/>
    </location>
</feature>
<accession>A0AAN6VMX2</accession>
<proteinExistence type="predicted"/>
<evidence type="ECO:0000256" key="7">
    <source>
        <dbReference type="SAM" id="Phobius"/>
    </source>
</evidence>
<evidence type="ECO:0000256" key="1">
    <source>
        <dbReference type="ARBA" id="ARBA00004141"/>
    </source>
</evidence>
<dbReference type="SUPFAM" id="SSF103473">
    <property type="entry name" value="MFS general substrate transporter"/>
    <property type="match status" value="2"/>
</dbReference>
<reference evidence="8" key="1">
    <citation type="journal article" date="2023" name="Mol. Phylogenet. Evol.">
        <title>Genome-scale phylogeny and comparative genomics of the fungal order Sordariales.</title>
        <authorList>
            <person name="Hensen N."/>
            <person name="Bonometti L."/>
            <person name="Westerberg I."/>
            <person name="Brannstrom I.O."/>
            <person name="Guillou S."/>
            <person name="Cros-Aarteil S."/>
            <person name="Calhoun S."/>
            <person name="Haridas S."/>
            <person name="Kuo A."/>
            <person name="Mondo S."/>
            <person name="Pangilinan J."/>
            <person name="Riley R."/>
            <person name="LaButti K."/>
            <person name="Andreopoulos B."/>
            <person name="Lipzen A."/>
            <person name="Chen C."/>
            <person name="Yan M."/>
            <person name="Daum C."/>
            <person name="Ng V."/>
            <person name="Clum A."/>
            <person name="Steindorff A."/>
            <person name="Ohm R.A."/>
            <person name="Martin F."/>
            <person name="Silar P."/>
            <person name="Natvig D.O."/>
            <person name="Lalanne C."/>
            <person name="Gautier V."/>
            <person name="Ament-Velasquez S.L."/>
            <person name="Kruys A."/>
            <person name="Hutchinson M.I."/>
            <person name="Powell A.J."/>
            <person name="Barry K."/>
            <person name="Miller A.N."/>
            <person name="Grigoriev I.V."/>
            <person name="Debuchy R."/>
            <person name="Gladieux P."/>
            <person name="Hiltunen Thoren M."/>
            <person name="Johannesson H."/>
        </authorList>
    </citation>
    <scope>NUCLEOTIDE SEQUENCE</scope>
    <source>
        <strain evidence="8">CBS 538.74</strain>
    </source>
</reference>
<keyword evidence="5 7" id="KW-0472">Membrane</keyword>
<evidence type="ECO:0000256" key="5">
    <source>
        <dbReference type="ARBA" id="ARBA00023136"/>
    </source>
</evidence>
<sequence>MSSISNIRLQLWVLGLIRATEAIAWTSIFPYTYFMIQSFEVSEHDIAFYSGALIAVFTFGEFLTGVVWARVSDKIGRKPTVLVGIFCGLVTALTLGLSQSVAVAIASRAFGGLFNPNVGLVQTCTGELARIEQRVWTNYPYLLPNLAVGLLQVLTFILAFLVLQETHPRMPGHPVTGLSVLQILKKLFIRRDVTKNATYAPLAEDPAGLEAQENATEEHPLEDFQKKQADGARTSSDSENFRLSRPTDRCLRFSHGTFLALESGGNSDKPADGAAPRGISVAIQPTVIPWFISKFGALRAFRWVLGLYPAMYILTPFLPKIPSPFQFVLLLLDLWMKVAFSSVGYICSAILITSTSPSSQALTRINGAAASFGCLARSVGPLLSGKLFAAGLQSGYLQIPFWTLGAVALVGAVESAFLLDHS</sequence>
<dbReference type="PANTHER" id="PTHR23504">
    <property type="entry name" value="MAJOR FACILITATOR SUPERFAMILY DOMAIN-CONTAINING PROTEIN 10"/>
    <property type="match status" value="1"/>
</dbReference>
<dbReference type="Proteomes" id="UP001302745">
    <property type="component" value="Unassembled WGS sequence"/>
</dbReference>
<comment type="caution">
    <text evidence="8">The sequence shown here is derived from an EMBL/GenBank/DDBJ whole genome shotgun (WGS) entry which is preliminary data.</text>
</comment>
<keyword evidence="4 7" id="KW-1133">Transmembrane helix</keyword>
<feature type="transmembrane region" description="Helical" evidence="7">
    <location>
        <begin position="325"/>
        <end position="352"/>
    </location>
</feature>
<dbReference type="Gene3D" id="1.20.1250.20">
    <property type="entry name" value="MFS general substrate transporter like domains"/>
    <property type="match status" value="1"/>
</dbReference>